<dbReference type="RefSeq" id="WP_011448813.1">
    <property type="nucleotide sequence ID" value="NC_007796.1"/>
</dbReference>
<keyword evidence="3" id="KW-1185">Reference proteome</keyword>
<name>Q2FL00_METHJ</name>
<sequence length="114" mass="13479">MTLIEILLIILIVLIILFLLFWFFQGTTGRISLRRPVESRVDEYLDRRFAQLVEDYGVIRRPKLNRFKEERGSALENDAQKIAELKQFESEFSQNLSLLEARLDALERSFDSKK</sequence>
<gene>
    <name evidence="2" type="ordered locus">Mhun_1829</name>
</gene>
<dbReference type="STRING" id="323259.Mhun_1829"/>
<dbReference type="Proteomes" id="UP000001941">
    <property type="component" value="Chromosome"/>
</dbReference>
<dbReference type="EnsemblBacteria" id="ABD41549">
    <property type="protein sequence ID" value="ABD41549"/>
    <property type="gene ID" value="Mhun_1829"/>
</dbReference>
<keyword evidence="1" id="KW-0472">Membrane</keyword>
<evidence type="ECO:0000313" key="3">
    <source>
        <dbReference type="Proteomes" id="UP000001941"/>
    </source>
</evidence>
<reference evidence="3" key="1">
    <citation type="journal article" date="2016" name="Stand. Genomic Sci.">
        <title>Complete genome sequence of Methanospirillum hungatei type strain JF1.</title>
        <authorList>
            <person name="Gunsalus R.P."/>
            <person name="Cook L.E."/>
            <person name="Crable B."/>
            <person name="Rohlin L."/>
            <person name="McDonald E."/>
            <person name="Mouttaki H."/>
            <person name="Sieber J.R."/>
            <person name="Poweleit N."/>
            <person name="Zhou H."/>
            <person name="Lapidus A.L."/>
            <person name="Daligault H.E."/>
            <person name="Land M."/>
            <person name="Gilna P."/>
            <person name="Ivanova N."/>
            <person name="Kyrpides N."/>
            <person name="Culley D.E."/>
            <person name="McInerney M.J."/>
        </authorList>
    </citation>
    <scope>NUCLEOTIDE SEQUENCE [LARGE SCALE GENOMIC DNA]</scope>
    <source>
        <strain evidence="3">ATCC 27890 / DSM 864 / NBRC 100397 / JF-1</strain>
    </source>
</reference>
<dbReference type="InParanoid" id="Q2FL00"/>
<dbReference type="HOGENOM" id="CLU_2079411_0_0_2"/>
<evidence type="ECO:0000256" key="1">
    <source>
        <dbReference type="SAM" id="Phobius"/>
    </source>
</evidence>
<evidence type="ECO:0000313" key="2">
    <source>
        <dbReference type="EMBL" id="ABD41549.1"/>
    </source>
</evidence>
<accession>Q2FL00</accession>
<dbReference type="KEGG" id="mhu:Mhun_1829"/>
<keyword evidence="1" id="KW-0812">Transmembrane</keyword>
<keyword evidence="1" id="KW-1133">Transmembrane helix</keyword>
<dbReference type="GeneID" id="3923849"/>
<dbReference type="OrthoDB" id="117892at2157"/>
<feature type="transmembrane region" description="Helical" evidence="1">
    <location>
        <begin position="6"/>
        <end position="24"/>
    </location>
</feature>
<dbReference type="AlphaFoldDB" id="Q2FL00"/>
<dbReference type="eggNOG" id="arCOG06491">
    <property type="taxonomic scope" value="Archaea"/>
</dbReference>
<organism evidence="2 3">
    <name type="scientific">Methanospirillum hungatei JF-1 (strain ATCC 27890 / DSM 864 / NBRC 100397 / JF-1)</name>
    <dbReference type="NCBI Taxonomy" id="323259"/>
    <lineage>
        <taxon>Archaea</taxon>
        <taxon>Methanobacteriati</taxon>
        <taxon>Methanobacteriota</taxon>
        <taxon>Stenosarchaea group</taxon>
        <taxon>Methanomicrobia</taxon>
        <taxon>Methanomicrobiales</taxon>
        <taxon>Methanospirillaceae</taxon>
        <taxon>Methanospirillum</taxon>
    </lineage>
</organism>
<protein>
    <submittedName>
        <fullName evidence="2">Uncharacterized protein</fullName>
    </submittedName>
</protein>
<dbReference type="EMBL" id="CP000254">
    <property type="protein sequence ID" value="ABD41549.1"/>
    <property type="molecule type" value="Genomic_DNA"/>
</dbReference>
<proteinExistence type="predicted"/>